<name>A0A6D2K5C8_9BRAS</name>
<feature type="compositionally biased region" description="Low complexity" evidence="4">
    <location>
        <begin position="295"/>
        <end position="312"/>
    </location>
</feature>
<dbReference type="GO" id="GO:0008270">
    <property type="term" value="F:zinc ion binding"/>
    <property type="evidence" value="ECO:0007669"/>
    <property type="project" value="UniProtKB-KW"/>
</dbReference>
<dbReference type="SUPFAM" id="SSF56672">
    <property type="entry name" value="DNA/RNA polymerases"/>
    <property type="match status" value="1"/>
</dbReference>
<dbReference type="InterPro" id="IPR012337">
    <property type="entry name" value="RNaseH-like_sf"/>
</dbReference>
<dbReference type="Pfam" id="PF07727">
    <property type="entry name" value="RVT_2"/>
    <property type="match status" value="1"/>
</dbReference>
<feature type="region of interest" description="Disordered" evidence="4">
    <location>
        <begin position="817"/>
        <end position="848"/>
    </location>
</feature>
<dbReference type="PROSITE" id="PS50994">
    <property type="entry name" value="INTEGRASE"/>
    <property type="match status" value="1"/>
</dbReference>
<dbReference type="InterPro" id="IPR036397">
    <property type="entry name" value="RNaseH_sf"/>
</dbReference>
<dbReference type="GO" id="GO:0003676">
    <property type="term" value="F:nucleic acid binding"/>
    <property type="evidence" value="ECO:0007669"/>
    <property type="project" value="InterPro"/>
</dbReference>
<proteinExistence type="predicted"/>
<evidence type="ECO:0000313" key="8">
    <source>
        <dbReference type="EMBL" id="CAA7056323.1"/>
    </source>
</evidence>
<dbReference type="PANTHER" id="PTHR42648">
    <property type="entry name" value="TRANSPOSASE, PUTATIVE-RELATED"/>
    <property type="match status" value="1"/>
</dbReference>
<evidence type="ECO:0000256" key="4">
    <source>
        <dbReference type="SAM" id="MobiDB-lite"/>
    </source>
</evidence>
<dbReference type="PANTHER" id="PTHR42648:SF31">
    <property type="entry name" value="RNA-DIRECTED DNA POLYMERASE"/>
    <property type="match status" value="1"/>
</dbReference>
<gene>
    <name evidence="7" type="ORF">MERR_LOCUS34143</name>
    <name evidence="8" type="ORF">MERR_LOCUS43559</name>
</gene>
<dbReference type="EMBL" id="CACVBM020001634">
    <property type="protein sequence ID" value="CAA7056323.1"/>
    <property type="molecule type" value="Genomic_DNA"/>
</dbReference>
<dbReference type="InterPro" id="IPR029472">
    <property type="entry name" value="Copia-like_N"/>
</dbReference>
<dbReference type="Gene3D" id="3.30.420.10">
    <property type="entry name" value="Ribonuclease H-like superfamily/Ribonuclease H"/>
    <property type="match status" value="1"/>
</dbReference>
<accession>A0A6D2K5C8</accession>
<keyword evidence="1" id="KW-0479">Metal-binding</keyword>
<dbReference type="Pfam" id="PF14244">
    <property type="entry name" value="Retrotran_gag_3"/>
    <property type="match status" value="1"/>
</dbReference>
<evidence type="ECO:0000259" key="6">
    <source>
        <dbReference type="PROSITE" id="PS50994"/>
    </source>
</evidence>
<organism evidence="7 9">
    <name type="scientific">Microthlaspi erraticum</name>
    <dbReference type="NCBI Taxonomy" id="1685480"/>
    <lineage>
        <taxon>Eukaryota</taxon>
        <taxon>Viridiplantae</taxon>
        <taxon>Streptophyta</taxon>
        <taxon>Embryophyta</taxon>
        <taxon>Tracheophyta</taxon>
        <taxon>Spermatophyta</taxon>
        <taxon>Magnoliopsida</taxon>
        <taxon>eudicotyledons</taxon>
        <taxon>Gunneridae</taxon>
        <taxon>Pentapetalae</taxon>
        <taxon>rosids</taxon>
        <taxon>malvids</taxon>
        <taxon>Brassicales</taxon>
        <taxon>Brassicaceae</taxon>
        <taxon>Coluteocarpeae</taxon>
        <taxon>Microthlaspi</taxon>
    </lineage>
</organism>
<protein>
    <recommendedName>
        <fullName evidence="10">Integrase catalytic domain-containing protein</fullName>
    </recommendedName>
</protein>
<feature type="domain" description="CCHC-type" evidence="5">
    <location>
        <begin position="251"/>
        <end position="264"/>
    </location>
</feature>
<keyword evidence="3" id="KW-0862">Zinc</keyword>
<dbReference type="PROSITE" id="PS50158">
    <property type="entry name" value="ZF_CCHC"/>
    <property type="match status" value="1"/>
</dbReference>
<dbReference type="InterPro" id="IPR043502">
    <property type="entry name" value="DNA/RNA_pol_sf"/>
</dbReference>
<dbReference type="InterPro" id="IPR057670">
    <property type="entry name" value="SH3_retrovirus"/>
</dbReference>
<dbReference type="AlphaFoldDB" id="A0A6D2K5C8"/>
<feature type="region of interest" description="Disordered" evidence="4">
    <location>
        <begin position="201"/>
        <end position="229"/>
    </location>
</feature>
<dbReference type="InterPro" id="IPR001878">
    <property type="entry name" value="Znf_CCHC"/>
</dbReference>
<reference evidence="7 9" key="1">
    <citation type="submission" date="2020-01" db="EMBL/GenBank/DDBJ databases">
        <authorList>
            <person name="Mishra B."/>
        </authorList>
    </citation>
    <scope>NUCLEOTIDE SEQUENCE [LARGE SCALE GENOMIC DNA]</scope>
</reference>
<dbReference type="SUPFAM" id="SSF53098">
    <property type="entry name" value="Ribonuclease H-like"/>
    <property type="match status" value="1"/>
</dbReference>
<evidence type="ECO:0008006" key="10">
    <source>
        <dbReference type="Google" id="ProtNLM"/>
    </source>
</evidence>
<evidence type="ECO:0000259" key="5">
    <source>
        <dbReference type="PROSITE" id="PS50158"/>
    </source>
</evidence>
<keyword evidence="2" id="KW-0378">Hydrolase</keyword>
<dbReference type="InterPro" id="IPR025724">
    <property type="entry name" value="GAG-pre-integrase_dom"/>
</dbReference>
<evidence type="ECO:0000313" key="7">
    <source>
        <dbReference type="EMBL" id="CAA7046908.1"/>
    </source>
</evidence>
<dbReference type="GO" id="GO:0015074">
    <property type="term" value="P:DNA integration"/>
    <property type="evidence" value="ECO:0007669"/>
    <property type="project" value="InterPro"/>
</dbReference>
<feature type="compositionally biased region" description="Polar residues" evidence="4">
    <location>
        <begin position="280"/>
        <end position="292"/>
    </location>
</feature>
<feature type="compositionally biased region" description="Polar residues" evidence="4">
    <location>
        <begin position="203"/>
        <end position="216"/>
    </location>
</feature>
<dbReference type="InterPro" id="IPR001584">
    <property type="entry name" value="Integrase_cat-core"/>
</dbReference>
<evidence type="ECO:0000256" key="3">
    <source>
        <dbReference type="PROSITE-ProRule" id="PRU00047"/>
    </source>
</evidence>
<dbReference type="Pfam" id="PF25597">
    <property type="entry name" value="SH3_retrovirus"/>
    <property type="match status" value="1"/>
</dbReference>
<dbReference type="InterPro" id="IPR039537">
    <property type="entry name" value="Retrotran_Ty1/copia-like"/>
</dbReference>
<feature type="region of interest" description="Disordered" evidence="4">
    <location>
        <begin position="278"/>
        <end position="313"/>
    </location>
</feature>
<dbReference type="OrthoDB" id="1111814at2759"/>
<keyword evidence="3" id="KW-0863">Zinc-finger</keyword>
<evidence type="ECO:0000256" key="2">
    <source>
        <dbReference type="ARBA" id="ARBA00022801"/>
    </source>
</evidence>
<dbReference type="GO" id="GO:0016787">
    <property type="term" value="F:hydrolase activity"/>
    <property type="evidence" value="ECO:0007669"/>
    <property type="project" value="UniProtKB-KW"/>
</dbReference>
<dbReference type="Pfam" id="PF13976">
    <property type="entry name" value="gag_pre-integrs"/>
    <property type="match status" value="1"/>
</dbReference>
<evidence type="ECO:0000313" key="9">
    <source>
        <dbReference type="Proteomes" id="UP000467841"/>
    </source>
</evidence>
<dbReference type="EMBL" id="CACVBM020001360">
    <property type="protein sequence ID" value="CAA7046908.1"/>
    <property type="molecule type" value="Genomic_DNA"/>
</dbReference>
<dbReference type="InterPro" id="IPR013103">
    <property type="entry name" value="RVT_2"/>
</dbReference>
<feature type="compositionally biased region" description="Low complexity" evidence="4">
    <location>
        <begin position="817"/>
        <end position="844"/>
    </location>
</feature>
<dbReference type="Proteomes" id="UP000467841">
    <property type="component" value="Unassembled WGS sequence"/>
</dbReference>
<evidence type="ECO:0000256" key="1">
    <source>
        <dbReference type="ARBA" id="ARBA00022723"/>
    </source>
</evidence>
<sequence>MDPPPAIPQFLDQYENPFFLHSSDHAGLILVSDRLQSGADFHSWRRSVRMALNIRNKLGFIDGTIPKPPDNHRDAGSWSRCNDMNLLARFKQDDAPRVFEIEQRLETLQQGSMDVSSFYTELMTLWEEYKNYIELPVCTCGRCECNAAHLWEALQQRSRVMKFLMGLNEAYEPTRRHILMMKPIPSIEDVFNMVAQDERQKTIKPSSRQDNVVFQNSHDDTRSLSSETTSENAAFAAQYNNTYRPRQRPLCTHCGQFGHVVQKCFKLHGYPPGHKYYNASGVNPSPQLSQASRGPAQSHPQSQSRPPSQSYQKTNTVANVTASPMYLPAPTKNAINIDLSQLNTDQFQTLLQQLQSHVKPSDSQVPIQRASITDGGHTASESSAGIVSCLTSNFPFPSSSLRFENNCLTFQHQCLSSLYNSLPSGAWIIDSGATTHESIQGLTIGRGNLINNLYILQAPAISSNLCGSLLDDGLLWHQRLGHPFPAKLQHLSGILHLHKAASSVSPHCSICPLAKQKRLSFPSNSRLSKAPFDLVHLDVWGPFSVESIEGYKYFLTIVDDCSRVTWIYMMRNKSEVSTIFPSFVKYIQTQYGVTIKMIRSDNAPELAFPKLILELGIVHQYSCAYTPQQNSVVERKHQHLLNVARALLFQSNLPLIYWSDCIYTAVFLINRTPSLLLDKLGPFEVLAKKTPDYSFLRSFGCLCYVSTLLKDRNKFSPRADACVFLGYPSGCKGYKVLHLDTNIVSISRNVVFHENVFPLKTASSLIYDDLFSKTILPLPIPVGIDSFPVTNLGPAAYSHVPTAPHSSHASDAFVPDASHSPHISHSSDASHSSASRSNAPSISRETVSRGIGQSRLLNDISRPKRASKAPGYLSDYHCSLTQISKPFISPFDIPSPESIPSTTVYPLSNVLSYSALAPLYQTYVLSYSLETESTTFKQAMTSPHFRHAMNEELEAMEVNRTWTIESLPPGKNVVGCKWVYTIKYKADGTIERYKARLVTKGFTQQEGVDFTETFSPVAKLTSVKLLLALAAIKGWSLCQMDVSNAFLHSDLDEEIYMSLPLG</sequence>
<keyword evidence="9" id="KW-1185">Reference proteome</keyword>
<feature type="domain" description="Integrase catalytic" evidence="6">
    <location>
        <begin position="527"/>
        <end position="690"/>
    </location>
</feature>
<dbReference type="Pfam" id="PF00665">
    <property type="entry name" value="rve"/>
    <property type="match status" value="1"/>
</dbReference>